<dbReference type="AlphaFoldDB" id="A0A2P5F1V5"/>
<dbReference type="InterPro" id="IPR044679">
    <property type="entry name" value="PWWP2-like"/>
</dbReference>
<keyword evidence="2" id="KW-1185">Reference proteome</keyword>
<dbReference type="InParanoid" id="A0A2P5F1V5"/>
<comment type="caution">
    <text evidence="1">The sequence shown here is derived from an EMBL/GenBank/DDBJ whole genome shotgun (WGS) entry which is preliminary data.</text>
</comment>
<evidence type="ECO:0008006" key="3">
    <source>
        <dbReference type="Google" id="ProtNLM"/>
    </source>
</evidence>
<organism evidence="1 2">
    <name type="scientific">Trema orientale</name>
    <name type="common">Charcoal tree</name>
    <name type="synonym">Celtis orientalis</name>
    <dbReference type="NCBI Taxonomy" id="63057"/>
    <lineage>
        <taxon>Eukaryota</taxon>
        <taxon>Viridiplantae</taxon>
        <taxon>Streptophyta</taxon>
        <taxon>Embryophyta</taxon>
        <taxon>Tracheophyta</taxon>
        <taxon>Spermatophyta</taxon>
        <taxon>Magnoliopsida</taxon>
        <taxon>eudicotyledons</taxon>
        <taxon>Gunneridae</taxon>
        <taxon>Pentapetalae</taxon>
        <taxon>rosids</taxon>
        <taxon>fabids</taxon>
        <taxon>Rosales</taxon>
        <taxon>Cannabaceae</taxon>
        <taxon>Trema</taxon>
    </lineage>
</organism>
<dbReference type="Proteomes" id="UP000237000">
    <property type="component" value="Unassembled WGS sequence"/>
</dbReference>
<evidence type="ECO:0000313" key="2">
    <source>
        <dbReference type="Proteomes" id="UP000237000"/>
    </source>
</evidence>
<name>A0A2P5F1V5_TREOI</name>
<proteinExistence type="predicted"/>
<reference evidence="2" key="1">
    <citation type="submission" date="2016-06" db="EMBL/GenBank/DDBJ databases">
        <title>Parallel loss of symbiosis genes in relatives of nitrogen-fixing non-legume Parasponia.</title>
        <authorList>
            <person name="Van Velzen R."/>
            <person name="Holmer R."/>
            <person name="Bu F."/>
            <person name="Rutten L."/>
            <person name="Van Zeijl A."/>
            <person name="Liu W."/>
            <person name="Santuari L."/>
            <person name="Cao Q."/>
            <person name="Sharma T."/>
            <person name="Shen D."/>
            <person name="Roswanjaya Y."/>
            <person name="Wardhani T."/>
            <person name="Kalhor M.S."/>
            <person name="Jansen J."/>
            <person name="Van den Hoogen J."/>
            <person name="Gungor B."/>
            <person name="Hartog M."/>
            <person name="Hontelez J."/>
            <person name="Verver J."/>
            <person name="Yang W.-C."/>
            <person name="Schijlen E."/>
            <person name="Repin R."/>
            <person name="Schilthuizen M."/>
            <person name="Schranz E."/>
            <person name="Heidstra R."/>
            <person name="Miyata K."/>
            <person name="Fedorova E."/>
            <person name="Kohlen W."/>
            <person name="Bisseling T."/>
            <person name="Smit S."/>
            <person name="Geurts R."/>
        </authorList>
    </citation>
    <scope>NUCLEOTIDE SEQUENCE [LARGE SCALE GENOMIC DNA]</scope>
    <source>
        <strain evidence="2">cv. RG33-2</strain>
    </source>
</reference>
<gene>
    <name evidence="1" type="ORF">TorRG33x02_123750</name>
</gene>
<evidence type="ECO:0000313" key="1">
    <source>
        <dbReference type="EMBL" id="PON91777.1"/>
    </source>
</evidence>
<dbReference type="STRING" id="63057.A0A2P5F1V5"/>
<protein>
    <recommendedName>
        <fullName evidence="3">PWWP domain containing protein</fullName>
    </recommendedName>
</protein>
<dbReference type="EMBL" id="JXTC01000071">
    <property type="protein sequence ID" value="PON91777.1"/>
    <property type="molecule type" value="Genomic_DNA"/>
</dbReference>
<dbReference type="PANTHER" id="PTHR33697:SF2">
    <property type="entry name" value="T17B22.17 PROTEIN"/>
    <property type="match status" value="1"/>
</dbReference>
<accession>A0A2P5F1V5</accession>
<sequence>MGSTGAVEVQRKNSSWWPGKIVRPKELSASHLTSPPSGTLVKLLGRKDASVHPRKTFANSLTFESAGPLFDLPDFPPLSLLRGESSSMPPPRAAVRTEFETFCPPLPPECIFVFIPRALSCVDFKIFCPLLVLFVGMI</sequence>
<dbReference type="PANTHER" id="PTHR33697">
    <property type="entry name" value="T17B22.17 PROTEIN-RELATED"/>
    <property type="match status" value="1"/>
</dbReference>